<accession>A0ABW5T088</accession>
<reference evidence="4" key="1">
    <citation type="journal article" date="2019" name="Int. J. Syst. Evol. Microbiol.">
        <title>The Global Catalogue of Microorganisms (GCM) 10K type strain sequencing project: providing services to taxonomists for standard genome sequencing and annotation.</title>
        <authorList>
            <consortium name="The Broad Institute Genomics Platform"/>
            <consortium name="The Broad Institute Genome Sequencing Center for Infectious Disease"/>
            <person name="Wu L."/>
            <person name="Ma J."/>
        </authorList>
    </citation>
    <scope>NUCLEOTIDE SEQUENCE [LARGE SCALE GENOMIC DNA]</scope>
    <source>
        <strain evidence="4">KCTC 33792</strain>
    </source>
</reference>
<protein>
    <submittedName>
        <fullName evidence="3">Transposase</fullName>
    </submittedName>
</protein>
<feature type="region of interest" description="Disordered" evidence="1">
    <location>
        <begin position="1"/>
        <end position="20"/>
    </location>
</feature>
<dbReference type="InterPro" id="IPR025668">
    <property type="entry name" value="Tnp_DDE_dom"/>
</dbReference>
<dbReference type="Pfam" id="PF13701">
    <property type="entry name" value="DDE_Tnp_1_4"/>
    <property type="match status" value="1"/>
</dbReference>
<proteinExistence type="predicted"/>
<evidence type="ECO:0000313" key="4">
    <source>
        <dbReference type="Proteomes" id="UP001597520"/>
    </source>
</evidence>
<dbReference type="Proteomes" id="UP001597520">
    <property type="component" value="Unassembled WGS sequence"/>
</dbReference>
<comment type="caution">
    <text evidence="3">The sequence shown here is derived from an EMBL/GenBank/DDBJ whole genome shotgun (WGS) entry which is preliminary data.</text>
</comment>
<evidence type="ECO:0000259" key="2">
    <source>
        <dbReference type="Pfam" id="PF13701"/>
    </source>
</evidence>
<dbReference type="EMBL" id="JBHUML010000002">
    <property type="protein sequence ID" value="MFD2705393.1"/>
    <property type="molecule type" value="Genomic_DNA"/>
</dbReference>
<feature type="compositionally biased region" description="Polar residues" evidence="1">
    <location>
        <begin position="11"/>
        <end position="20"/>
    </location>
</feature>
<organism evidence="3 4">
    <name type="scientific">Salibacterium lacus</name>
    <dbReference type="NCBI Taxonomy" id="1898109"/>
    <lineage>
        <taxon>Bacteria</taxon>
        <taxon>Bacillati</taxon>
        <taxon>Bacillota</taxon>
        <taxon>Bacilli</taxon>
        <taxon>Bacillales</taxon>
        <taxon>Bacillaceae</taxon>
    </lineage>
</organism>
<keyword evidence="4" id="KW-1185">Reference proteome</keyword>
<gene>
    <name evidence="3" type="ORF">ACFSUB_07920</name>
</gene>
<feature type="domain" description="Transposase DDE" evidence="2">
    <location>
        <begin position="74"/>
        <end position="178"/>
    </location>
</feature>
<sequence>MTGSKKPFSTIPWSSRSPVSPTLRQRFNQLAQHPETLPIIWEENTRFLQQRSSSLIPTVVSIDTTQKTDDMSLLPLDVDHSPFDNSGTKKEGVRFMYKKVEGYNPAFAYLGEERHLVYAQLHEGNEHVQKNMPEVLQQALASAGQITSEQLCVRMDGGNDAKENLKLCDDHGADFIIKRNPRRESPEAWLAHAEQRGTASPPAKERPFIPAVFRSASGLSSLPMVQHAREQRLSLFRGHPWKDCFIRLFHRYTPA</sequence>
<evidence type="ECO:0000313" key="3">
    <source>
        <dbReference type="EMBL" id="MFD2705393.1"/>
    </source>
</evidence>
<dbReference type="RefSeq" id="WP_380712642.1">
    <property type="nucleotide sequence ID" value="NZ_JBHUML010000002.1"/>
</dbReference>
<evidence type="ECO:0000256" key="1">
    <source>
        <dbReference type="SAM" id="MobiDB-lite"/>
    </source>
</evidence>
<name>A0ABW5T088_9BACI</name>